<dbReference type="AlphaFoldDB" id="A0A9X1XIV3"/>
<accession>A0A9X1XIV3</accession>
<evidence type="ECO:0000313" key="3">
    <source>
        <dbReference type="Proteomes" id="UP001139559"/>
    </source>
</evidence>
<feature type="transmembrane region" description="Helical" evidence="1">
    <location>
        <begin position="52"/>
        <end position="73"/>
    </location>
</feature>
<reference evidence="2" key="1">
    <citation type="submission" date="2021-11" db="EMBL/GenBank/DDBJ databases">
        <title>Vibrio ZSDE26 sp. nov. and Vibrio ZSDZ34 sp. nov., isolated from coastal seawater in Qingdao.</title>
        <authorList>
            <person name="Zhang P."/>
        </authorList>
    </citation>
    <scope>NUCLEOTIDE SEQUENCE</scope>
    <source>
        <strain evidence="2">ZSDE26</strain>
    </source>
</reference>
<comment type="caution">
    <text evidence="2">The sequence shown here is derived from an EMBL/GenBank/DDBJ whole genome shotgun (WGS) entry which is preliminary data.</text>
</comment>
<keyword evidence="1" id="KW-0812">Transmembrane</keyword>
<dbReference type="EMBL" id="JAJHVV010000004">
    <property type="protein sequence ID" value="MCK6263216.1"/>
    <property type="molecule type" value="Genomic_DNA"/>
</dbReference>
<name>A0A9X1XIV3_9VIBR</name>
<feature type="transmembrane region" description="Helical" evidence="1">
    <location>
        <begin position="371"/>
        <end position="390"/>
    </location>
</feature>
<keyword evidence="1" id="KW-1133">Transmembrane helix</keyword>
<feature type="transmembrane region" description="Helical" evidence="1">
    <location>
        <begin position="188"/>
        <end position="204"/>
    </location>
</feature>
<feature type="transmembrane region" description="Helical" evidence="1">
    <location>
        <begin position="93"/>
        <end position="112"/>
    </location>
</feature>
<dbReference type="RefSeq" id="WP_248008304.1">
    <property type="nucleotide sequence ID" value="NZ_JAJHVV010000004.1"/>
</dbReference>
<organism evidence="2 3">
    <name type="scientific">Vibrio amylolyticus</name>
    <dbReference type="NCBI Taxonomy" id="2847292"/>
    <lineage>
        <taxon>Bacteria</taxon>
        <taxon>Pseudomonadati</taxon>
        <taxon>Pseudomonadota</taxon>
        <taxon>Gammaproteobacteria</taxon>
        <taxon>Vibrionales</taxon>
        <taxon>Vibrionaceae</taxon>
        <taxon>Vibrio</taxon>
    </lineage>
</organism>
<sequence length="398" mass="45826">MRFTPFKNIRSLGDSEASYDELYSSFYLLSVVLVPIFYTFIIFPFYNNESLYLTFALENTIFNIIVVSTFLFLTRIRAKFEFNRLKTKSIDSLYLIITLYTMISFIYLLGNIATLGLEFYSGCHYCGPVPFLGWGTLKIVFFDLSVVLIMLSPLVYRLYIRRRIFIIFYIITLSGVLAFFLTGSYRNQILPILFCFFVILIYNWKYKKAAMFSMLCISPVLAIAYAFNHYFSGQDTAITLYEYFSMNEFFSNYNNFIILSDGFSLDLPFPGASYLGPILHRLSGFMDTGFQSSAGQMAAFMGTGIGYGFSPLLESLLNFGDFFFIGAIIIGCLHSAISNLIFSTQNKLLACVVFGLAVFFIFNINRVDFTAAFNIFFHKVFFLIPIYIFVDFKRDIYQ</sequence>
<feature type="transmembrane region" description="Helical" evidence="1">
    <location>
        <begin position="348"/>
        <end position="365"/>
    </location>
</feature>
<keyword evidence="1" id="KW-0472">Membrane</keyword>
<dbReference type="Proteomes" id="UP001139559">
    <property type="component" value="Unassembled WGS sequence"/>
</dbReference>
<feature type="transmembrane region" description="Helical" evidence="1">
    <location>
        <begin position="164"/>
        <end position="182"/>
    </location>
</feature>
<feature type="transmembrane region" description="Helical" evidence="1">
    <location>
        <begin position="322"/>
        <end position="341"/>
    </location>
</feature>
<feature type="transmembrane region" description="Helical" evidence="1">
    <location>
        <begin position="211"/>
        <end position="231"/>
    </location>
</feature>
<gene>
    <name evidence="2" type="ORF">KP803_07995</name>
</gene>
<protein>
    <submittedName>
        <fullName evidence="2">Uncharacterized protein</fullName>
    </submittedName>
</protein>
<proteinExistence type="predicted"/>
<evidence type="ECO:0000313" key="2">
    <source>
        <dbReference type="EMBL" id="MCK6263216.1"/>
    </source>
</evidence>
<feature type="transmembrane region" description="Helical" evidence="1">
    <location>
        <begin position="132"/>
        <end position="152"/>
    </location>
</feature>
<evidence type="ECO:0000256" key="1">
    <source>
        <dbReference type="SAM" id="Phobius"/>
    </source>
</evidence>
<feature type="transmembrane region" description="Helical" evidence="1">
    <location>
        <begin position="26"/>
        <end position="46"/>
    </location>
</feature>
<keyword evidence="3" id="KW-1185">Reference proteome</keyword>